<dbReference type="OrthoDB" id="9809318at2"/>
<dbReference type="PIRSF" id="PIRSF036612">
    <property type="entry name" value="ABC_ATP_LytTR"/>
    <property type="match status" value="1"/>
</dbReference>
<dbReference type="InterPro" id="IPR003439">
    <property type="entry name" value="ABC_transporter-like_ATP-bd"/>
</dbReference>
<dbReference type="EMBL" id="VDFM01000020">
    <property type="protein sequence ID" value="MQS53504.1"/>
    <property type="molecule type" value="Genomic_DNA"/>
</dbReference>
<dbReference type="SMART" id="SM00850">
    <property type="entry name" value="LytTR"/>
    <property type="match status" value="1"/>
</dbReference>
<dbReference type="InterPro" id="IPR007492">
    <property type="entry name" value="LytTR_DNA-bd_dom"/>
</dbReference>
<dbReference type="GO" id="GO:0005524">
    <property type="term" value="F:ATP binding"/>
    <property type="evidence" value="ECO:0007669"/>
    <property type="project" value="UniProtKB-KW"/>
</dbReference>
<reference evidence="3 4" key="1">
    <citation type="journal article" date="2019" name="Syst. Appl. Microbiol.">
        <title>Polyphasic characterization of two novel Lactobacillus spp. isolated from blown salami packages: Description of Lactobacillus halodurans sp. nov. and Lactobacillus salsicarnum sp. nov.</title>
        <authorList>
            <person name="Schuster J.A."/>
            <person name="Klingl A."/>
            <person name="Vogel R.F."/>
            <person name="Ehrmann M.A."/>
        </authorList>
    </citation>
    <scope>NUCLEOTIDE SEQUENCE [LARGE SCALE GENOMIC DNA]</scope>
    <source>
        <strain evidence="3 4">TMW 1.2118</strain>
    </source>
</reference>
<dbReference type="PANTHER" id="PTHR37299">
    <property type="entry name" value="TRANSCRIPTIONAL REGULATOR-RELATED"/>
    <property type="match status" value="1"/>
</dbReference>
<feature type="domain" description="ABC transporter" evidence="1">
    <location>
        <begin position="4"/>
        <end position="218"/>
    </location>
</feature>
<dbReference type="Proteomes" id="UP000380386">
    <property type="component" value="Unassembled WGS sequence"/>
</dbReference>
<dbReference type="InterPro" id="IPR027417">
    <property type="entry name" value="P-loop_NTPase"/>
</dbReference>
<dbReference type="RefSeq" id="WP_153383950.1">
    <property type="nucleotide sequence ID" value="NZ_VDFM01000020.1"/>
</dbReference>
<accession>A0A5P0ZKA7</accession>
<gene>
    <name evidence="3" type="ORF">FHL02_10775</name>
</gene>
<dbReference type="PROSITE" id="PS50893">
    <property type="entry name" value="ABC_TRANSPORTER_2"/>
    <property type="match status" value="1"/>
</dbReference>
<keyword evidence="3" id="KW-0547">Nucleotide-binding</keyword>
<dbReference type="CDD" id="cd00267">
    <property type="entry name" value="ABC_ATPase"/>
    <property type="match status" value="1"/>
</dbReference>
<dbReference type="Gene3D" id="3.40.50.300">
    <property type="entry name" value="P-loop containing nucleotide triphosphate hydrolases"/>
    <property type="match status" value="1"/>
</dbReference>
<dbReference type="GO" id="GO:0000156">
    <property type="term" value="F:phosphorelay response regulator activity"/>
    <property type="evidence" value="ECO:0007669"/>
    <property type="project" value="InterPro"/>
</dbReference>
<dbReference type="AlphaFoldDB" id="A0A5P0ZKA7"/>
<keyword evidence="3" id="KW-0067">ATP-binding</keyword>
<dbReference type="InterPro" id="IPR046947">
    <property type="entry name" value="LytR-like"/>
</dbReference>
<dbReference type="GO" id="GO:0016887">
    <property type="term" value="F:ATP hydrolysis activity"/>
    <property type="evidence" value="ECO:0007669"/>
    <property type="project" value="InterPro"/>
</dbReference>
<protein>
    <submittedName>
        <fullName evidence="3">ABC transporter ATP-binding protein</fullName>
    </submittedName>
</protein>
<feature type="domain" description="HTH LytTR-type" evidence="2">
    <location>
        <begin position="225"/>
        <end position="331"/>
    </location>
</feature>
<organism evidence="3 4">
    <name type="scientific">Companilactobacillus mishanensis</name>
    <dbReference type="NCBI Taxonomy" id="2486008"/>
    <lineage>
        <taxon>Bacteria</taxon>
        <taxon>Bacillati</taxon>
        <taxon>Bacillota</taxon>
        <taxon>Bacilli</taxon>
        <taxon>Lactobacillales</taxon>
        <taxon>Lactobacillaceae</taxon>
        <taxon>Companilactobacillus</taxon>
    </lineage>
</organism>
<comment type="caution">
    <text evidence="3">The sequence shown here is derived from an EMBL/GenBank/DDBJ whole genome shotgun (WGS) entry which is preliminary data.</text>
</comment>
<proteinExistence type="predicted"/>
<dbReference type="Pfam" id="PF04397">
    <property type="entry name" value="LytTR"/>
    <property type="match status" value="1"/>
</dbReference>
<name>A0A5P0ZKA7_9LACO</name>
<dbReference type="GO" id="GO:0003677">
    <property type="term" value="F:DNA binding"/>
    <property type="evidence" value="ECO:0007669"/>
    <property type="project" value="InterPro"/>
</dbReference>
<sequence>MSLVSLEKVMKQDDGQVILKNIDLEVASGSKIGIKMTHKESLVLFKLITGKMVPTSGHIVADNTNTILSEIIEDGLYDSLTVKAYLKFFQTIVGKTDDLDKLKTHFSLEDVWKTKIKHLTANQRERINLFRMFMFSPKLILIESPLRNLTNDGIELYLKALDYVRSNGITVLCTSYYTEELIILSDTVYRYNQNVGLEKTDLKQNVDVSDDDSEASFMPKRVFKVACNVADKTVFFSPDEIDFIESVNGVSNIRIGNEYFPSALTMNDLEEKLSHFGFYRCHRSYLVNLQRISELISYSRNSYTLILKGKSKEKLPLSRTRLDELRKLIEN</sequence>
<dbReference type="SUPFAM" id="SSF52540">
    <property type="entry name" value="P-loop containing nucleoside triphosphate hydrolases"/>
    <property type="match status" value="1"/>
</dbReference>
<evidence type="ECO:0000313" key="3">
    <source>
        <dbReference type="EMBL" id="MQS53504.1"/>
    </source>
</evidence>
<evidence type="ECO:0000259" key="2">
    <source>
        <dbReference type="PROSITE" id="PS50930"/>
    </source>
</evidence>
<dbReference type="Gene3D" id="2.40.50.1020">
    <property type="entry name" value="LytTr DNA-binding domain"/>
    <property type="match status" value="1"/>
</dbReference>
<evidence type="ECO:0000259" key="1">
    <source>
        <dbReference type="PROSITE" id="PS50893"/>
    </source>
</evidence>
<dbReference type="PANTHER" id="PTHR37299:SF1">
    <property type="entry name" value="STAGE 0 SPORULATION PROTEIN A HOMOLOG"/>
    <property type="match status" value="1"/>
</dbReference>
<evidence type="ECO:0000313" key="4">
    <source>
        <dbReference type="Proteomes" id="UP000380386"/>
    </source>
</evidence>
<dbReference type="InterPro" id="IPR012046">
    <property type="entry name" value="LytTR_ABC"/>
</dbReference>
<dbReference type="PROSITE" id="PS50930">
    <property type="entry name" value="HTH_LYTTR"/>
    <property type="match status" value="1"/>
</dbReference>